<evidence type="ECO:0000313" key="2">
    <source>
        <dbReference type="EMBL" id="KAG0312698.1"/>
    </source>
</evidence>
<dbReference type="OrthoDB" id="2449211at2759"/>
<feature type="compositionally biased region" description="Acidic residues" evidence="1">
    <location>
        <begin position="689"/>
        <end position="699"/>
    </location>
</feature>
<feature type="region of interest" description="Disordered" evidence="1">
    <location>
        <begin position="305"/>
        <end position="411"/>
    </location>
</feature>
<evidence type="ECO:0000313" key="3">
    <source>
        <dbReference type="Proteomes" id="UP000738325"/>
    </source>
</evidence>
<gene>
    <name evidence="2" type="ORF">BGZ99_009318</name>
</gene>
<feature type="compositionally biased region" description="Low complexity" evidence="1">
    <location>
        <begin position="389"/>
        <end position="411"/>
    </location>
</feature>
<feature type="compositionally biased region" description="Basic residues" evidence="1">
    <location>
        <begin position="238"/>
        <end position="252"/>
    </location>
</feature>
<feature type="region of interest" description="Disordered" evidence="1">
    <location>
        <begin position="238"/>
        <end position="278"/>
    </location>
</feature>
<feature type="compositionally biased region" description="Polar residues" evidence="1">
    <location>
        <begin position="339"/>
        <end position="360"/>
    </location>
</feature>
<feature type="compositionally biased region" description="Low complexity" evidence="1">
    <location>
        <begin position="732"/>
        <end position="742"/>
    </location>
</feature>
<feature type="region of interest" description="Disordered" evidence="1">
    <location>
        <begin position="669"/>
        <end position="755"/>
    </location>
</feature>
<feature type="region of interest" description="Disordered" evidence="1">
    <location>
        <begin position="771"/>
        <end position="874"/>
    </location>
</feature>
<proteinExistence type="predicted"/>
<feature type="compositionally biased region" description="Low complexity" evidence="1">
    <location>
        <begin position="47"/>
        <end position="58"/>
    </location>
</feature>
<feature type="compositionally biased region" description="Basic and acidic residues" evidence="1">
    <location>
        <begin position="800"/>
        <end position="810"/>
    </location>
</feature>
<evidence type="ECO:0000256" key="1">
    <source>
        <dbReference type="SAM" id="MobiDB-lite"/>
    </source>
</evidence>
<feature type="compositionally biased region" description="Polar residues" evidence="1">
    <location>
        <begin position="864"/>
        <end position="874"/>
    </location>
</feature>
<dbReference type="EMBL" id="JAAAIP010000785">
    <property type="protein sequence ID" value="KAG0312698.1"/>
    <property type="molecule type" value="Genomic_DNA"/>
</dbReference>
<feature type="compositionally biased region" description="Low complexity" evidence="1">
    <location>
        <begin position="704"/>
        <end position="714"/>
    </location>
</feature>
<feature type="compositionally biased region" description="Polar residues" evidence="1">
    <location>
        <begin position="669"/>
        <end position="680"/>
    </location>
</feature>
<feature type="region of interest" description="Disordered" evidence="1">
    <location>
        <begin position="1"/>
        <end position="21"/>
    </location>
</feature>
<feature type="compositionally biased region" description="Low complexity" evidence="1">
    <location>
        <begin position="317"/>
        <end position="336"/>
    </location>
</feature>
<feature type="compositionally biased region" description="Polar residues" evidence="1">
    <location>
        <begin position="812"/>
        <end position="822"/>
    </location>
</feature>
<feature type="compositionally biased region" description="Polar residues" evidence="1">
    <location>
        <begin position="743"/>
        <end position="755"/>
    </location>
</feature>
<sequence length="1019" mass="111949">MHTPDESPRPSKQGHVDATNEVEFAATSLKSTPLEISQHIKVREDTASATSALTAPSPDISTPSLQSRTSPSVTSTSSSLRSTAVNKMKDEFRDHFRAFKGASWTLPSSVVVDDLLANYAETLRKESSLHSFVIDDANVLLSLVKDEADKEVVTNVLLAQSEKVSPTLSEKESTYVGLFNKKPDELEEFLADGRNNAMSTSGDMDKEFAKRVWYAVEQIHFAYWARRYELFARDLARPKKMAKKSRQNKKRQERLANPDGQQEPLPSSSFPYLYTQIPRHPLPPRPILQLSGEPQVEFQVQYPAQPNSLGQSHNIGQQPPQVPQSQSQSQSQSQVQLPFWSQSAPASGSTVSQAGPSSPARTEAQSSRSSPSSSNAQNPSNVPETAKISNSPKQTQQPNPPKQSTQSSSPAAAPVVATIFKDFPIKTMCRISKRAAGECIIRATIHVLSRNFRYISKETFLQSYHLLFGAPEKVEGVINILDNKMFRTIIETCVINKVTYYRLSPTFFLGHNVSGGKPHTNYVGDPCAGIRPLPLKKVMQAIEYLDTRLISISDNFHYLCPRILSDDVPLEDLRPYLCLWHPLVIWGPEIAAFVASNAESVSDMWIVGGTFPVSQYGQLYLQARRTGMDAKRARVLLEKHANKVLTPVEQERQVVLLRMLYLDGIGASASSVPVDSSTNTKTDDNVIVLDDDDDDDDANDDNKSAGSSSASTVSRTLPSVSINLHDPEARSRTTSSSSEPSANLSHGHSIRSQPNIQALTPAASRSLRQAAATVESKDDVEPMDITEDGEQPKGSASDYTIRHKGDEVDKMTFSTLHRTTGSPVKRYQVEDTTGADPTKSISVIKESALQVEPTQETGPERQDTGTAESTSQASRLKTMLKQHRFNPYAGAENSAAIGKTVVQRNALSALISGARGTLKPIERRWIGCIAPSSDDIFTLPRPDLPMLGSAAIRLSERAIREANRESRQVMDKKESDPLTAGQLLGRTRDEILTARREALDSIIEYTQKLSALKFGLGAA</sequence>
<feature type="compositionally biased region" description="Polar residues" evidence="1">
    <location>
        <begin position="305"/>
        <end position="316"/>
    </location>
</feature>
<name>A0A9P6UMB7_9FUNG</name>
<comment type="caution">
    <text evidence="2">The sequence shown here is derived from an EMBL/GenBank/DDBJ whole genome shotgun (WGS) entry which is preliminary data.</text>
</comment>
<feature type="compositionally biased region" description="Low complexity" evidence="1">
    <location>
        <begin position="67"/>
        <end position="83"/>
    </location>
</feature>
<organism evidence="2 3">
    <name type="scientific">Dissophora globulifera</name>
    <dbReference type="NCBI Taxonomy" id="979702"/>
    <lineage>
        <taxon>Eukaryota</taxon>
        <taxon>Fungi</taxon>
        <taxon>Fungi incertae sedis</taxon>
        <taxon>Mucoromycota</taxon>
        <taxon>Mortierellomycotina</taxon>
        <taxon>Mortierellomycetes</taxon>
        <taxon>Mortierellales</taxon>
        <taxon>Mortierellaceae</taxon>
        <taxon>Dissophora</taxon>
    </lineage>
</organism>
<protein>
    <submittedName>
        <fullName evidence="2">Uncharacterized protein</fullName>
    </submittedName>
</protein>
<keyword evidence="3" id="KW-1185">Reference proteome</keyword>
<dbReference type="Proteomes" id="UP000738325">
    <property type="component" value="Unassembled WGS sequence"/>
</dbReference>
<accession>A0A9P6UMB7</accession>
<feature type="region of interest" description="Disordered" evidence="1">
    <location>
        <begin position="45"/>
        <end position="84"/>
    </location>
</feature>
<feature type="compositionally biased region" description="Low complexity" evidence="1">
    <location>
        <begin position="364"/>
        <end position="380"/>
    </location>
</feature>
<reference evidence="2" key="1">
    <citation type="journal article" date="2020" name="Fungal Divers.">
        <title>Resolving the Mortierellaceae phylogeny through synthesis of multi-gene phylogenetics and phylogenomics.</title>
        <authorList>
            <person name="Vandepol N."/>
            <person name="Liber J."/>
            <person name="Desiro A."/>
            <person name="Na H."/>
            <person name="Kennedy M."/>
            <person name="Barry K."/>
            <person name="Grigoriev I.V."/>
            <person name="Miller A.N."/>
            <person name="O'Donnell K."/>
            <person name="Stajich J.E."/>
            <person name="Bonito G."/>
        </authorList>
    </citation>
    <scope>NUCLEOTIDE SEQUENCE</scope>
    <source>
        <strain evidence="2">REB-010B</strain>
    </source>
</reference>
<dbReference type="AlphaFoldDB" id="A0A9P6UMB7"/>